<evidence type="ECO:0000313" key="4">
    <source>
        <dbReference type="Proteomes" id="UP000643701"/>
    </source>
</evidence>
<keyword evidence="2" id="KW-0732">Signal</keyword>
<evidence type="ECO:0000313" key="3">
    <source>
        <dbReference type="EMBL" id="NGZ89619.1"/>
    </source>
</evidence>
<dbReference type="RefSeq" id="WP_166399880.1">
    <property type="nucleotide sequence ID" value="NZ_JAANAS010000039.1"/>
</dbReference>
<name>A0A967AC93_9FLAO</name>
<protein>
    <submittedName>
        <fullName evidence="3">Uncharacterized protein</fullName>
    </submittedName>
</protein>
<dbReference type="AlphaFoldDB" id="A0A967AC93"/>
<dbReference type="Proteomes" id="UP000643701">
    <property type="component" value="Unassembled WGS sequence"/>
</dbReference>
<dbReference type="EMBL" id="JAANAS010000039">
    <property type="protein sequence ID" value="NGZ89619.1"/>
    <property type="molecule type" value="Genomic_DNA"/>
</dbReference>
<reference evidence="3" key="1">
    <citation type="submission" date="2020-03" db="EMBL/GenBank/DDBJ databases">
        <title>Psychroflexus Maritimus sp. nov., isolate from marine sediment.</title>
        <authorList>
            <person name="Zhong Y.-L."/>
        </authorList>
    </citation>
    <scope>NUCLEOTIDE SEQUENCE</scope>
    <source>
        <strain evidence="3">C1</strain>
    </source>
</reference>
<evidence type="ECO:0000256" key="2">
    <source>
        <dbReference type="SAM" id="SignalP"/>
    </source>
</evidence>
<organism evidence="3 4">
    <name type="scientific">Psychroflexus maritimus</name>
    <dbReference type="NCBI Taxonomy" id="2714865"/>
    <lineage>
        <taxon>Bacteria</taxon>
        <taxon>Pseudomonadati</taxon>
        <taxon>Bacteroidota</taxon>
        <taxon>Flavobacteriia</taxon>
        <taxon>Flavobacteriales</taxon>
        <taxon>Flavobacteriaceae</taxon>
        <taxon>Psychroflexus</taxon>
    </lineage>
</organism>
<feature type="region of interest" description="Disordered" evidence="1">
    <location>
        <begin position="155"/>
        <end position="184"/>
    </location>
</feature>
<accession>A0A967AC93</accession>
<sequence>MKNYRWILLLFVFQFSFAQQWLDQQCKVETQVYADDIEKTSERNRLVIIINQEAKLMVNDEDFSLLKGKKFKDYLYAFIENPDEAKQWAKTPKKAMISLTHYNQPDQFEVVQQQIREVYYFLWNNYAQSKYNEDYVNLNCKQRAKVQKQYPYNVFTPKKGDAKDDSTQPKFSGPPPFEGNVKDN</sequence>
<feature type="signal peptide" evidence="2">
    <location>
        <begin position="1"/>
        <end position="18"/>
    </location>
</feature>
<keyword evidence="4" id="KW-1185">Reference proteome</keyword>
<gene>
    <name evidence="3" type="ORF">G7034_05060</name>
</gene>
<feature type="compositionally biased region" description="Basic and acidic residues" evidence="1">
    <location>
        <begin position="158"/>
        <end position="167"/>
    </location>
</feature>
<evidence type="ECO:0000256" key="1">
    <source>
        <dbReference type="SAM" id="MobiDB-lite"/>
    </source>
</evidence>
<comment type="caution">
    <text evidence="3">The sequence shown here is derived from an EMBL/GenBank/DDBJ whole genome shotgun (WGS) entry which is preliminary data.</text>
</comment>
<proteinExistence type="predicted"/>
<feature type="chain" id="PRO_5037651651" evidence="2">
    <location>
        <begin position="19"/>
        <end position="184"/>
    </location>
</feature>